<evidence type="ECO:0000259" key="2">
    <source>
        <dbReference type="Pfam" id="PF09313"/>
    </source>
</evidence>
<sequence length="293" mass="33604">MQELVSYKKMPVWNSDSLPAMFQERHNTKEGTWAKLRILQGELTFALLTEEGEMIESFVFNQAKQPMLIEPQVWHRIISFSVDIQCQLEFLCTPEDFYHKKYALTPTHSEVIEAARQIAPCKVMDLGCGSGRNSLYLNLLGFDVDACDHNAQSVAFIDEIIEKEALENIRTRVCDINDVVIDGQYGFILSTVVLMFLDRQKIPIIIENMQQSTLPGGYNLIVAAMSTDDCPCTMPFSFTFKNSELKEYYRDWTIVKYNEDVGALHKKDAEGNRIKLRFATLLAKKNDDHIVRI</sequence>
<proteinExistence type="predicted"/>
<keyword evidence="4" id="KW-0489">Methyltransferase</keyword>
<dbReference type="SUPFAM" id="SSF53335">
    <property type="entry name" value="S-adenosyl-L-methionine-dependent methyltransferases"/>
    <property type="match status" value="1"/>
</dbReference>
<dbReference type="InterPro" id="IPR014710">
    <property type="entry name" value="RmlC-like_jellyroll"/>
</dbReference>
<dbReference type="EC" id="2.1.1.-" evidence="4"/>
<dbReference type="GeneID" id="66879470"/>
<reference evidence="4 5" key="2">
    <citation type="submission" date="2018-06" db="EMBL/GenBank/DDBJ databases">
        <authorList>
            <consortium name="Pathogen Informatics"/>
            <person name="Doyle S."/>
        </authorList>
    </citation>
    <scope>NUCLEOTIDE SEQUENCE [LARGE SCALE GENOMIC DNA]</scope>
    <source>
        <strain evidence="4 5">NCTC10476</strain>
    </source>
</reference>
<dbReference type="InterPro" id="IPR015985">
    <property type="entry name" value="TehB-like_dom"/>
</dbReference>
<dbReference type="Gene3D" id="2.60.120.10">
    <property type="entry name" value="Jelly Rolls"/>
    <property type="match status" value="1"/>
</dbReference>
<dbReference type="NCBIfam" id="NF008992">
    <property type="entry name" value="PRK12335.1"/>
    <property type="match status" value="1"/>
</dbReference>
<evidence type="ECO:0000313" key="4">
    <source>
        <dbReference type="EMBL" id="SUP99085.1"/>
    </source>
</evidence>
<dbReference type="EMBL" id="LN681231">
    <property type="protein sequence ID" value="CEK27529.1"/>
    <property type="molecule type" value="Genomic_DNA"/>
</dbReference>
<dbReference type="AlphaFoldDB" id="A0A0A8VHS5"/>
<evidence type="ECO:0000313" key="3">
    <source>
        <dbReference type="EMBL" id="CEK27529.1"/>
    </source>
</evidence>
<dbReference type="GO" id="GO:0046690">
    <property type="term" value="P:response to tellurium ion"/>
    <property type="evidence" value="ECO:0007669"/>
    <property type="project" value="InterPro"/>
</dbReference>
<dbReference type="InterPro" id="IPR014431">
    <property type="entry name" value="Tellurite-R_TehB-2"/>
</dbReference>
<dbReference type="InterPro" id="IPR015392">
    <property type="entry name" value="TehB/YeaR-like_dom"/>
</dbReference>
<dbReference type="KEGG" id="yrb:UGYR_01690"/>
<dbReference type="SUPFAM" id="SSF51197">
    <property type="entry name" value="Clavaminate synthase-like"/>
    <property type="match status" value="1"/>
</dbReference>
<dbReference type="RefSeq" id="WP_038251366.1">
    <property type="nucleotide sequence ID" value="NZ_CCYO01000024.1"/>
</dbReference>
<dbReference type="STRING" id="29486.UGYR_01690"/>
<organism evidence="3">
    <name type="scientific">Yersinia ruckeri</name>
    <dbReference type="NCBI Taxonomy" id="29486"/>
    <lineage>
        <taxon>Bacteria</taxon>
        <taxon>Pseudomonadati</taxon>
        <taxon>Pseudomonadota</taxon>
        <taxon>Gammaproteobacteria</taxon>
        <taxon>Enterobacterales</taxon>
        <taxon>Yersiniaceae</taxon>
        <taxon>Yersinia</taxon>
    </lineage>
</organism>
<dbReference type="NCBIfam" id="TIGR00477">
    <property type="entry name" value="tehB"/>
    <property type="match status" value="1"/>
</dbReference>
<feature type="domain" description="TehB/YeaR-like" evidence="2">
    <location>
        <begin position="8"/>
        <end position="88"/>
    </location>
</feature>
<protein>
    <submittedName>
        <fullName evidence="3">Tellurite resistance protein TehB</fullName>
        <ecNumber evidence="4">2.1.1.-</ecNumber>
    </submittedName>
</protein>
<dbReference type="OrthoDB" id="9804312at2"/>
<dbReference type="Pfam" id="PF03848">
    <property type="entry name" value="TehB"/>
    <property type="match status" value="1"/>
</dbReference>
<dbReference type="GO" id="GO:0008757">
    <property type="term" value="F:S-adenosylmethionine-dependent methyltransferase activity"/>
    <property type="evidence" value="ECO:0007669"/>
    <property type="project" value="InterPro"/>
</dbReference>
<dbReference type="InterPro" id="IPR029063">
    <property type="entry name" value="SAM-dependent_MTases_sf"/>
</dbReference>
<feature type="domain" description="Tellurite resistance methyltransferase TehB-like" evidence="1">
    <location>
        <begin position="90"/>
        <end position="282"/>
    </location>
</feature>
<evidence type="ECO:0000259" key="1">
    <source>
        <dbReference type="Pfam" id="PF03848"/>
    </source>
</evidence>
<reference evidence="3" key="1">
    <citation type="journal article" date="2015" name="Genome Announc.">
        <title>Complete Genome Sequence of Yersinia ruckeri Strain CSF007-82, Etiologic Agent of Red Mouth Disease in Salmonid Fish.</title>
        <authorList>
            <person name="Nelson M.C."/>
            <person name="LaPatra S.E."/>
            <person name="Welch T.J."/>
            <person name="Graf J."/>
        </authorList>
    </citation>
    <scope>NUCLEOTIDE SEQUENCE</scope>
    <source>
        <strain evidence="3">CSF007-82</strain>
    </source>
</reference>
<dbReference type="EMBL" id="UHJG01000001">
    <property type="protein sequence ID" value="SUP99085.1"/>
    <property type="molecule type" value="Genomic_DNA"/>
</dbReference>
<keyword evidence="4" id="KW-0808">Transferase</keyword>
<dbReference type="PIRSF" id="PIRSF005215">
    <property type="entry name" value="TehB"/>
    <property type="match status" value="1"/>
</dbReference>
<dbReference type="Proteomes" id="UP000255169">
    <property type="component" value="Unassembled WGS sequence"/>
</dbReference>
<evidence type="ECO:0000313" key="5">
    <source>
        <dbReference type="Proteomes" id="UP000255169"/>
    </source>
</evidence>
<gene>
    <name evidence="4" type="primary">tehB</name>
    <name evidence="3" type="ORF">CSF007_8880</name>
    <name evidence="4" type="ORF">NCTC10476_00363</name>
</gene>
<dbReference type="GO" id="GO:0005737">
    <property type="term" value="C:cytoplasm"/>
    <property type="evidence" value="ECO:0007669"/>
    <property type="project" value="InterPro"/>
</dbReference>
<dbReference type="GO" id="GO:0032259">
    <property type="term" value="P:methylation"/>
    <property type="evidence" value="ECO:0007669"/>
    <property type="project" value="UniProtKB-KW"/>
</dbReference>
<dbReference type="PATRIC" id="fig|29486.45.peg.369"/>
<keyword evidence="5" id="KW-1185">Reference proteome</keyword>
<dbReference type="Pfam" id="PF09313">
    <property type="entry name" value="TehB-like"/>
    <property type="match status" value="1"/>
</dbReference>
<accession>A0A0A8VHS5</accession>
<dbReference type="NCBIfam" id="NF008405">
    <property type="entry name" value="PRK11207.1"/>
    <property type="match status" value="1"/>
</dbReference>
<dbReference type="Gene3D" id="3.40.50.150">
    <property type="entry name" value="Vaccinia Virus protein VP39"/>
    <property type="match status" value="1"/>
</dbReference>
<dbReference type="CDD" id="cd02440">
    <property type="entry name" value="AdoMet_MTases"/>
    <property type="match status" value="1"/>
</dbReference>
<dbReference type="InterPro" id="IPR004537">
    <property type="entry name" value="Tellurite-R_MeTrfase_TehB"/>
</dbReference>
<name>A0A0A8VHS5_YERRU</name>